<dbReference type="Pfam" id="PF26355">
    <property type="entry name" value="HTH_VMAP-M9"/>
    <property type="match status" value="1"/>
</dbReference>
<accession>A0ABR8E991</accession>
<reference evidence="2 3" key="1">
    <citation type="journal article" date="2020" name="ISME J.">
        <title>Comparative genomics reveals insights into cyanobacterial evolution and habitat adaptation.</title>
        <authorList>
            <person name="Chen M.Y."/>
            <person name="Teng W.K."/>
            <person name="Zhao L."/>
            <person name="Hu C.X."/>
            <person name="Zhou Y.K."/>
            <person name="Han B.P."/>
            <person name="Song L.R."/>
            <person name="Shu W.S."/>
        </authorList>
    </citation>
    <scope>NUCLEOTIDE SEQUENCE [LARGE SCALE GENOMIC DNA]</scope>
    <source>
        <strain evidence="2 3">FACHB-1370</strain>
    </source>
</reference>
<dbReference type="Proteomes" id="UP000641954">
    <property type="component" value="Unassembled WGS sequence"/>
</dbReference>
<gene>
    <name evidence="2" type="ORF">H6G72_04825</name>
</gene>
<evidence type="ECO:0000313" key="2">
    <source>
        <dbReference type="EMBL" id="MBD2543186.1"/>
    </source>
</evidence>
<name>A0ABR8E991_9CYAN</name>
<proteinExistence type="predicted"/>
<dbReference type="EMBL" id="JACJSK010000005">
    <property type="protein sequence ID" value="MBD2543186.1"/>
    <property type="molecule type" value="Genomic_DNA"/>
</dbReference>
<dbReference type="InterPro" id="IPR058651">
    <property type="entry name" value="HTH_VMAP-M9"/>
</dbReference>
<comment type="caution">
    <text evidence="2">The sequence shown here is derived from an EMBL/GenBank/DDBJ whole genome shotgun (WGS) entry which is preliminary data.</text>
</comment>
<evidence type="ECO:0000313" key="3">
    <source>
        <dbReference type="Proteomes" id="UP000641954"/>
    </source>
</evidence>
<protein>
    <recommendedName>
        <fullName evidence="1">vWA-MoxR associated protein N-terminal HTH domain-containing protein</fullName>
    </recommendedName>
</protein>
<sequence length="178" mass="20075">MMSVDEALTLAETVLEAEEEPLNDVQEIIFRECWQGRTSYEAIAHVSGYDKEYLKCAGAKLWQQLSDAFGEKVKKSNLKSVIRRYAQQHNLKPRNLVIEVNLSGASISGDNIGGENILGDLSEAHFCVNDSQQKKTQRKIHHLSQNFATATFIHRKKSIAFQRKLINGMGGSLTRKLR</sequence>
<organism evidence="2 3">
    <name type="scientific">Planktothricoides raciborskii FACHB-1370</name>
    <dbReference type="NCBI Taxonomy" id="2949576"/>
    <lineage>
        <taxon>Bacteria</taxon>
        <taxon>Bacillati</taxon>
        <taxon>Cyanobacteriota</taxon>
        <taxon>Cyanophyceae</taxon>
        <taxon>Oscillatoriophycideae</taxon>
        <taxon>Oscillatoriales</taxon>
        <taxon>Oscillatoriaceae</taxon>
        <taxon>Planktothricoides</taxon>
    </lineage>
</organism>
<evidence type="ECO:0000259" key="1">
    <source>
        <dbReference type="Pfam" id="PF26355"/>
    </source>
</evidence>
<dbReference type="RefSeq" id="WP_190877403.1">
    <property type="nucleotide sequence ID" value="NZ_JACJSK010000005.1"/>
</dbReference>
<feature type="domain" description="vWA-MoxR associated protein N-terminal HTH" evidence="1">
    <location>
        <begin position="2"/>
        <end position="85"/>
    </location>
</feature>
<keyword evidence="3" id="KW-1185">Reference proteome</keyword>